<dbReference type="EMBL" id="JAODUP010000246">
    <property type="protein sequence ID" value="KAK2155215.1"/>
    <property type="molecule type" value="Genomic_DNA"/>
</dbReference>
<evidence type="ECO:0000313" key="3">
    <source>
        <dbReference type="Proteomes" id="UP001208570"/>
    </source>
</evidence>
<comment type="caution">
    <text evidence="2">The sequence shown here is derived from an EMBL/GenBank/DDBJ whole genome shotgun (WGS) entry which is preliminary data.</text>
</comment>
<feature type="compositionally biased region" description="Basic and acidic residues" evidence="1">
    <location>
        <begin position="97"/>
        <end position="110"/>
    </location>
</feature>
<reference evidence="2" key="1">
    <citation type="journal article" date="2023" name="Mol. Biol. Evol.">
        <title>Third-Generation Sequencing Reveals the Adaptive Role of the Epigenome in Three Deep-Sea Polychaetes.</title>
        <authorList>
            <person name="Perez M."/>
            <person name="Aroh O."/>
            <person name="Sun Y."/>
            <person name="Lan Y."/>
            <person name="Juniper S.K."/>
            <person name="Young C.R."/>
            <person name="Angers B."/>
            <person name="Qian P.Y."/>
        </authorList>
    </citation>
    <scope>NUCLEOTIDE SEQUENCE</scope>
    <source>
        <strain evidence="2">P08H-3</strain>
    </source>
</reference>
<gene>
    <name evidence="2" type="ORF">LSH36_246g05012</name>
</gene>
<proteinExistence type="predicted"/>
<sequence length="118" mass="13279">MPKRFRVVTFWPGMSASDLFSYGGKDYLITIDYHSEFFQVDVLNDTSSPTVINKLKPHVARKGSPDLLIYNSSVFKEFARDGNLTTIPAAMATAKEMGSRSRSEKNEKNPTKVSSVRR</sequence>
<evidence type="ECO:0000256" key="1">
    <source>
        <dbReference type="SAM" id="MobiDB-lite"/>
    </source>
</evidence>
<organism evidence="2 3">
    <name type="scientific">Paralvinella palmiformis</name>
    <dbReference type="NCBI Taxonomy" id="53620"/>
    <lineage>
        <taxon>Eukaryota</taxon>
        <taxon>Metazoa</taxon>
        <taxon>Spiralia</taxon>
        <taxon>Lophotrochozoa</taxon>
        <taxon>Annelida</taxon>
        <taxon>Polychaeta</taxon>
        <taxon>Sedentaria</taxon>
        <taxon>Canalipalpata</taxon>
        <taxon>Terebellida</taxon>
        <taxon>Terebelliformia</taxon>
        <taxon>Alvinellidae</taxon>
        <taxon>Paralvinella</taxon>
    </lineage>
</organism>
<dbReference type="AlphaFoldDB" id="A0AAD9N3C6"/>
<protein>
    <submittedName>
        <fullName evidence="2">Uncharacterized protein</fullName>
    </submittedName>
</protein>
<keyword evidence="3" id="KW-1185">Reference proteome</keyword>
<accession>A0AAD9N3C6</accession>
<evidence type="ECO:0000313" key="2">
    <source>
        <dbReference type="EMBL" id="KAK2155215.1"/>
    </source>
</evidence>
<dbReference type="Proteomes" id="UP001208570">
    <property type="component" value="Unassembled WGS sequence"/>
</dbReference>
<name>A0AAD9N3C6_9ANNE</name>
<feature type="region of interest" description="Disordered" evidence="1">
    <location>
        <begin position="93"/>
        <end position="118"/>
    </location>
</feature>